<dbReference type="InterPro" id="IPR036236">
    <property type="entry name" value="Znf_C2H2_sf"/>
</dbReference>
<evidence type="ECO:0000259" key="3">
    <source>
        <dbReference type="PROSITE" id="PS50157"/>
    </source>
</evidence>
<dbReference type="PANTHER" id="PTHR47591:SF1">
    <property type="entry name" value="ZINC FINGER PROTEIN ZAT2-RELATED"/>
    <property type="match status" value="1"/>
</dbReference>
<dbReference type="AlphaFoldDB" id="A0A2N9H993"/>
<dbReference type="SMART" id="SM00355">
    <property type="entry name" value="ZnF_C2H2"/>
    <property type="match status" value="1"/>
</dbReference>
<evidence type="ECO:0000256" key="2">
    <source>
        <dbReference type="SAM" id="MobiDB-lite"/>
    </source>
</evidence>
<protein>
    <recommendedName>
        <fullName evidence="3">C2H2-type domain-containing protein</fullName>
    </recommendedName>
</protein>
<feature type="region of interest" description="Disordered" evidence="2">
    <location>
        <begin position="121"/>
        <end position="146"/>
    </location>
</feature>
<feature type="compositionally biased region" description="Acidic residues" evidence="2">
    <location>
        <begin position="137"/>
        <end position="146"/>
    </location>
</feature>
<dbReference type="SUPFAM" id="SSF57667">
    <property type="entry name" value="beta-beta-alpha zinc fingers"/>
    <property type="match status" value="1"/>
</dbReference>
<organism evidence="4">
    <name type="scientific">Fagus sylvatica</name>
    <name type="common">Beechnut</name>
    <dbReference type="NCBI Taxonomy" id="28930"/>
    <lineage>
        <taxon>Eukaryota</taxon>
        <taxon>Viridiplantae</taxon>
        <taxon>Streptophyta</taxon>
        <taxon>Embryophyta</taxon>
        <taxon>Tracheophyta</taxon>
        <taxon>Spermatophyta</taxon>
        <taxon>Magnoliopsida</taxon>
        <taxon>eudicotyledons</taxon>
        <taxon>Gunneridae</taxon>
        <taxon>Pentapetalae</taxon>
        <taxon>rosids</taxon>
        <taxon>fabids</taxon>
        <taxon>Fagales</taxon>
        <taxon>Fagaceae</taxon>
        <taxon>Fagus</taxon>
    </lineage>
</organism>
<keyword evidence="1" id="KW-0479">Metal-binding</keyword>
<evidence type="ECO:0000256" key="1">
    <source>
        <dbReference type="PROSITE-ProRule" id="PRU00042"/>
    </source>
</evidence>
<gene>
    <name evidence="4" type="ORF">FSB_LOCUS36594</name>
</gene>
<sequence length="146" mass="16722">MSNHNENTVRLVVEMVVGRRRRAQVQGGRAYHILRLRLLPPYRCVVCQTEFPSERALSGHMRMHPDREWRGLLPPLFLYVSQSPTGNWYAHTPRGQGTNMMEPQQNGSTSVAIDLNEFLGHGDEENGPPRVAFDLNEFPEPEDDEI</sequence>
<dbReference type="PROSITE" id="PS00028">
    <property type="entry name" value="ZINC_FINGER_C2H2_1"/>
    <property type="match status" value="1"/>
</dbReference>
<keyword evidence="1" id="KW-0862">Zinc</keyword>
<dbReference type="InterPro" id="IPR013087">
    <property type="entry name" value="Znf_C2H2_type"/>
</dbReference>
<accession>A0A2N9H993</accession>
<dbReference type="EMBL" id="OIVN01003090">
    <property type="protein sequence ID" value="SPD08712.1"/>
    <property type="molecule type" value="Genomic_DNA"/>
</dbReference>
<evidence type="ECO:0000313" key="4">
    <source>
        <dbReference type="EMBL" id="SPD08712.1"/>
    </source>
</evidence>
<dbReference type="GO" id="GO:0008270">
    <property type="term" value="F:zinc ion binding"/>
    <property type="evidence" value="ECO:0007669"/>
    <property type="project" value="UniProtKB-KW"/>
</dbReference>
<name>A0A2N9H993_FAGSY</name>
<feature type="domain" description="C2H2-type" evidence="3">
    <location>
        <begin position="42"/>
        <end position="69"/>
    </location>
</feature>
<keyword evidence="1" id="KW-0863">Zinc-finger</keyword>
<dbReference type="PROSITE" id="PS50157">
    <property type="entry name" value="ZINC_FINGER_C2H2_2"/>
    <property type="match status" value="1"/>
</dbReference>
<dbReference type="PANTHER" id="PTHR47591">
    <property type="entry name" value="ZINC FINGER PROTEIN ZAT2-RELATED"/>
    <property type="match status" value="1"/>
</dbReference>
<reference evidence="4" key="1">
    <citation type="submission" date="2018-02" db="EMBL/GenBank/DDBJ databases">
        <authorList>
            <person name="Cohen D.B."/>
            <person name="Kent A.D."/>
        </authorList>
    </citation>
    <scope>NUCLEOTIDE SEQUENCE</scope>
</reference>
<proteinExistence type="predicted"/>
<dbReference type="Gene3D" id="3.30.160.60">
    <property type="entry name" value="Classic Zinc Finger"/>
    <property type="match status" value="1"/>
</dbReference>